<protein>
    <submittedName>
        <fullName evidence="2">Uncharacterized protein</fullName>
    </submittedName>
</protein>
<evidence type="ECO:0000256" key="1">
    <source>
        <dbReference type="SAM" id="Phobius"/>
    </source>
</evidence>
<keyword evidence="2" id="KW-0614">Plasmid</keyword>
<proteinExistence type="predicted"/>
<evidence type="ECO:0000313" key="3">
    <source>
        <dbReference type="Proteomes" id="UP000424673"/>
    </source>
</evidence>
<gene>
    <name evidence="2" type="ORF">F7D13_17230</name>
</gene>
<keyword evidence="1" id="KW-0472">Membrane</keyword>
<geneLocation type="plasmid" evidence="2 3">
    <name>unnamed1</name>
</geneLocation>
<dbReference type="Proteomes" id="UP000424673">
    <property type="component" value="Plasmid unnamed1"/>
</dbReference>
<dbReference type="EMBL" id="CP044329">
    <property type="protein sequence ID" value="QGM95835.1"/>
    <property type="molecule type" value="Genomic_DNA"/>
</dbReference>
<keyword evidence="3" id="KW-1185">Reference proteome</keyword>
<keyword evidence="1" id="KW-1133">Transmembrane helix</keyword>
<evidence type="ECO:0000313" key="2">
    <source>
        <dbReference type="EMBL" id="QGM95835.1"/>
    </source>
</evidence>
<accession>A0ABX6EPZ7</accession>
<feature type="transmembrane region" description="Helical" evidence="1">
    <location>
        <begin position="73"/>
        <end position="94"/>
    </location>
</feature>
<name>A0ABX6EPZ7_9HYPH</name>
<sequence length="118" mass="12541">MSNFFLVYCIAGTLIGVIDNRWWFATVSLAAGFVTGAIEASAKSAVLASAPEKNDFTDELASERAVESKFLKITSLLATAVLASGFALGIYGGAICSPQVCEHVRHTAAMRAPEKWRG</sequence>
<dbReference type="RefSeq" id="WP_154453990.1">
    <property type="nucleotide sequence ID" value="NZ_CP044329.1"/>
</dbReference>
<keyword evidence="1" id="KW-0812">Transmembrane</keyword>
<reference evidence="2 3" key="1">
    <citation type="journal article" date="2021" name="AMB Express">
        <title>Isolation and characterisation of Methylocystis spp. for poly-3-hydroxybutyrate production using waste methane feedstocks.</title>
        <authorList>
            <person name="Rumah B.L."/>
            <person name="Stead C.E."/>
            <person name="Claxton Stevens B.H."/>
            <person name="Minton N.P."/>
            <person name="Grosse-Honebrink A."/>
            <person name="Zhang Y."/>
        </authorList>
    </citation>
    <scope>NUCLEOTIDE SEQUENCE [LARGE SCALE GENOMIC DNA]</scope>
    <source>
        <strain evidence="2 3">BRCS1</strain>
    </source>
</reference>
<organism evidence="2 3">
    <name type="scientific">Methylocystis rosea</name>
    <dbReference type="NCBI Taxonomy" id="173366"/>
    <lineage>
        <taxon>Bacteria</taxon>
        <taxon>Pseudomonadati</taxon>
        <taxon>Pseudomonadota</taxon>
        <taxon>Alphaproteobacteria</taxon>
        <taxon>Hyphomicrobiales</taxon>
        <taxon>Methylocystaceae</taxon>
        <taxon>Methylocystis</taxon>
    </lineage>
</organism>